<dbReference type="EC" id="3.4.11.9" evidence="7"/>
<keyword evidence="4 7" id="KW-0378">Hydrolase</keyword>
<dbReference type="InterPro" id="IPR052433">
    <property type="entry name" value="X-Pro_dipept-like"/>
</dbReference>
<reference evidence="7" key="1">
    <citation type="submission" date="2016-10" db="EMBL/GenBank/DDBJ databases">
        <authorList>
            <person name="de Groot N.N."/>
        </authorList>
    </citation>
    <scope>NUCLEOTIDE SEQUENCE</scope>
</reference>
<dbReference type="Pfam" id="PF00557">
    <property type="entry name" value="Peptidase_M24"/>
    <property type="match status" value="1"/>
</dbReference>
<dbReference type="AlphaFoldDB" id="A0A1W1C9X2"/>
<gene>
    <name evidence="7" type="ORF">MNB_SM-5-87</name>
</gene>
<dbReference type="GO" id="GO:0006508">
    <property type="term" value="P:proteolysis"/>
    <property type="evidence" value="ECO:0007669"/>
    <property type="project" value="TreeGrafter"/>
</dbReference>
<keyword evidence="5" id="KW-0464">Manganese</keyword>
<evidence type="ECO:0000256" key="1">
    <source>
        <dbReference type="ARBA" id="ARBA00001936"/>
    </source>
</evidence>
<evidence type="ECO:0000259" key="6">
    <source>
        <dbReference type="Pfam" id="PF00557"/>
    </source>
</evidence>
<dbReference type="InterPro" id="IPR000994">
    <property type="entry name" value="Pept_M24"/>
</dbReference>
<comment type="similarity">
    <text evidence="2">Belongs to the peptidase M24B family.</text>
</comment>
<organism evidence="7">
    <name type="scientific">hydrothermal vent metagenome</name>
    <dbReference type="NCBI Taxonomy" id="652676"/>
    <lineage>
        <taxon>unclassified sequences</taxon>
        <taxon>metagenomes</taxon>
        <taxon>ecological metagenomes</taxon>
    </lineage>
</organism>
<dbReference type="Gene3D" id="3.90.230.10">
    <property type="entry name" value="Creatinase/methionine aminopeptidase superfamily"/>
    <property type="match status" value="1"/>
</dbReference>
<dbReference type="GO" id="GO:0046872">
    <property type="term" value="F:metal ion binding"/>
    <property type="evidence" value="ECO:0007669"/>
    <property type="project" value="UniProtKB-KW"/>
</dbReference>
<evidence type="ECO:0000313" key="7">
    <source>
        <dbReference type="EMBL" id="SFV62547.1"/>
    </source>
</evidence>
<dbReference type="GO" id="GO:0004177">
    <property type="term" value="F:aminopeptidase activity"/>
    <property type="evidence" value="ECO:0007669"/>
    <property type="project" value="UniProtKB-KW"/>
</dbReference>
<dbReference type="InterPro" id="IPR036005">
    <property type="entry name" value="Creatinase/aminopeptidase-like"/>
</dbReference>
<sequence>MAKESLILIDAGCEYHYYASDITRTIPVSGKFSKAQKEIYALVLGVNRAIIQMIRPKVLRSQLQRKSEELLCKGLLDLGILHGNFQELLDAKAYKKYYPHGIGHWMGLDVHDDCPYRDKDGKEIPLKAGMILTIEPGIYLDAEDKTIPKKYRGIGVRIEDDILVTKEGYENLSKEIVKEIEEICGVNR</sequence>
<evidence type="ECO:0000256" key="3">
    <source>
        <dbReference type="ARBA" id="ARBA00022723"/>
    </source>
</evidence>
<evidence type="ECO:0000256" key="2">
    <source>
        <dbReference type="ARBA" id="ARBA00008766"/>
    </source>
</evidence>
<evidence type="ECO:0000256" key="4">
    <source>
        <dbReference type="ARBA" id="ARBA00022801"/>
    </source>
</evidence>
<dbReference type="PANTHER" id="PTHR43226">
    <property type="entry name" value="XAA-PRO AMINOPEPTIDASE 3"/>
    <property type="match status" value="1"/>
</dbReference>
<keyword evidence="7" id="KW-0031">Aminopeptidase</keyword>
<comment type="cofactor">
    <cofactor evidence="1">
        <name>Mn(2+)</name>
        <dbReference type="ChEBI" id="CHEBI:29035"/>
    </cofactor>
</comment>
<name>A0A1W1C9X2_9ZZZZ</name>
<keyword evidence="7" id="KW-0645">Protease</keyword>
<dbReference type="PANTHER" id="PTHR43226:SF4">
    <property type="entry name" value="XAA-PRO AMINOPEPTIDASE 3"/>
    <property type="match status" value="1"/>
</dbReference>
<accession>A0A1W1C9X2</accession>
<evidence type="ECO:0000256" key="5">
    <source>
        <dbReference type="ARBA" id="ARBA00023211"/>
    </source>
</evidence>
<proteinExistence type="inferred from homology"/>
<feature type="domain" description="Peptidase M24" evidence="6">
    <location>
        <begin position="3"/>
        <end position="166"/>
    </location>
</feature>
<protein>
    <submittedName>
        <fullName evidence="7">Xaa-Pro aminopeptidase</fullName>
        <ecNumber evidence="7">3.4.11.9</ecNumber>
    </submittedName>
</protein>
<keyword evidence="3" id="KW-0479">Metal-binding</keyword>
<dbReference type="EMBL" id="FPHH01000066">
    <property type="protein sequence ID" value="SFV62547.1"/>
    <property type="molecule type" value="Genomic_DNA"/>
</dbReference>
<dbReference type="SUPFAM" id="SSF55920">
    <property type="entry name" value="Creatinase/aminopeptidase"/>
    <property type="match status" value="1"/>
</dbReference>